<dbReference type="SUPFAM" id="SSF53098">
    <property type="entry name" value="Ribonuclease H-like"/>
    <property type="match status" value="1"/>
</dbReference>
<dbReference type="AlphaFoldDB" id="A0A0V0ZI94"/>
<evidence type="ECO:0000256" key="1">
    <source>
        <dbReference type="SAM" id="MobiDB-lite"/>
    </source>
</evidence>
<dbReference type="OrthoDB" id="5971213at2759"/>
<organism evidence="3 4">
    <name type="scientific">Trichinella spiralis</name>
    <name type="common">Trichina worm</name>
    <dbReference type="NCBI Taxonomy" id="6334"/>
    <lineage>
        <taxon>Eukaryota</taxon>
        <taxon>Metazoa</taxon>
        <taxon>Ecdysozoa</taxon>
        <taxon>Nematoda</taxon>
        <taxon>Enoplea</taxon>
        <taxon>Dorylaimia</taxon>
        <taxon>Trichinellida</taxon>
        <taxon>Trichinellidae</taxon>
        <taxon>Trichinella</taxon>
    </lineage>
</organism>
<comment type="caution">
    <text evidence="3">The sequence shown here is derived from an EMBL/GenBank/DDBJ whole genome shotgun (WGS) entry which is preliminary data.</text>
</comment>
<evidence type="ECO:0000313" key="4">
    <source>
        <dbReference type="Proteomes" id="UP000054776"/>
    </source>
</evidence>
<dbReference type="InterPro" id="IPR036397">
    <property type="entry name" value="RNaseH_sf"/>
</dbReference>
<evidence type="ECO:0000313" key="3">
    <source>
        <dbReference type="EMBL" id="KRY12358.1"/>
    </source>
</evidence>
<dbReference type="Gene3D" id="3.30.420.10">
    <property type="entry name" value="Ribonuclease H-like superfamily/Ribonuclease H"/>
    <property type="match status" value="1"/>
</dbReference>
<dbReference type="STRING" id="6334.A0A0V0ZI94"/>
<evidence type="ECO:0000259" key="2">
    <source>
        <dbReference type="PROSITE" id="PS50822"/>
    </source>
</evidence>
<feature type="compositionally biased region" description="Low complexity" evidence="1">
    <location>
        <begin position="68"/>
        <end position="82"/>
    </location>
</feature>
<feature type="non-terminal residue" evidence="3">
    <location>
        <position position="105"/>
    </location>
</feature>
<protein>
    <recommendedName>
        <fullName evidence="2">Piwi domain-containing protein</fullName>
    </recommendedName>
</protein>
<dbReference type="EMBL" id="JYDH01002387">
    <property type="protein sequence ID" value="KRY12358.1"/>
    <property type="molecule type" value="Genomic_DNA"/>
</dbReference>
<dbReference type="GO" id="GO:0003676">
    <property type="term" value="F:nucleic acid binding"/>
    <property type="evidence" value="ECO:0007669"/>
    <property type="project" value="InterPro"/>
</dbReference>
<feature type="region of interest" description="Disordered" evidence="1">
    <location>
        <begin position="62"/>
        <end position="88"/>
    </location>
</feature>
<feature type="non-terminal residue" evidence="3">
    <location>
        <position position="1"/>
    </location>
</feature>
<accession>A0A0V0ZI94</accession>
<dbReference type="PROSITE" id="PS50822">
    <property type="entry name" value="PIWI"/>
    <property type="match status" value="1"/>
</dbReference>
<dbReference type="Pfam" id="PF02171">
    <property type="entry name" value="Piwi"/>
    <property type="match status" value="1"/>
</dbReference>
<dbReference type="InterPro" id="IPR003165">
    <property type="entry name" value="Piwi"/>
</dbReference>
<gene>
    <name evidence="3" type="primary">tag-76</name>
    <name evidence="3" type="ORF">T01_9753</name>
</gene>
<name>A0A0V0ZI94_TRISP</name>
<keyword evidence="4" id="KW-1185">Reference proteome</keyword>
<dbReference type="InterPro" id="IPR012337">
    <property type="entry name" value="RNaseH-like_sf"/>
</dbReference>
<dbReference type="Proteomes" id="UP000054776">
    <property type="component" value="Unassembled WGS sequence"/>
</dbReference>
<reference evidence="3 4" key="1">
    <citation type="submission" date="2015-01" db="EMBL/GenBank/DDBJ databases">
        <title>Evolution of Trichinella species and genotypes.</title>
        <authorList>
            <person name="Korhonen P.K."/>
            <person name="Edoardo P."/>
            <person name="Giuseppe L.R."/>
            <person name="Gasser R.B."/>
        </authorList>
    </citation>
    <scope>NUCLEOTIDE SEQUENCE [LARGE SCALE GENOMIC DNA]</scope>
    <source>
        <strain evidence="3">ISS3</strain>
    </source>
</reference>
<feature type="domain" description="Piwi" evidence="2">
    <location>
        <begin position="1"/>
        <end position="51"/>
    </location>
</feature>
<sequence length="105" mass="11459">LFDESNMDANVMQSITYYLCHLYGRCARSVSIPAPVYFADLVCARARYHVLAALNSGLVEKYSDEDSNSSSGSSSSSSSSSSKAESVKTELANIIALHKRVKRIM</sequence>
<proteinExistence type="predicted"/>
<dbReference type="InParanoid" id="A0A0V0ZI94"/>
<dbReference type="PANTHER" id="PTHR22891">
    <property type="entry name" value="EUKARYOTIC TRANSLATION INITIATION FACTOR 2C"/>
    <property type="match status" value="1"/>
</dbReference>